<feature type="transmembrane region" description="Helical" evidence="1">
    <location>
        <begin position="82"/>
        <end position="108"/>
    </location>
</feature>
<keyword evidence="3" id="KW-1185">Reference proteome</keyword>
<dbReference type="Proteomes" id="UP000050509">
    <property type="component" value="Unassembled WGS sequence"/>
</dbReference>
<evidence type="ECO:0000256" key="1">
    <source>
        <dbReference type="SAM" id="Phobius"/>
    </source>
</evidence>
<dbReference type="EMBL" id="LJCR01002128">
    <property type="protein sequence ID" value="KPV49196.1"/>
    <property type="molecule type" value="Genomic_DNA"/>
</dbReference>
<reference evidence="2 3" key="1">
    <citation type="submission" date="2015-09" db="EMBL/GenBank/DDBJ databases">
        <title>Draft genome sequence of Kouleothrix aurantiaca JCM 19913.</title>
        <authorList>
            <person name="Hemp J."/>
        </authorList>
    </citation>
    <scope>NUCLEOTIDE SEQUENCE [LARGE SCALE GENOMIC DNA]</scope>
    <source>
        <strain evidence="2 3">COM-B</strain>
    </source>
</reference>
<keyword evidence="1" id="KW-0812">Transmembrane</keyword>
<gene>
    <name evidence="2" type="ORF">SE17_33985</name>
</gene>
<dbReference type="AlphaFoldDB" id="A0A0P9F9Q6"/>
<comment type="caution">
    <text evidence="2">The sequence shown here is derived from an EMBL/GenBank/DDBJ whole genome shotgun (WGS) entry which is preliminary data.</text>
</comment>
<accession>A0A0P9F9Q6</accession>
<evidence type="ECO:0000313" key="3">
    <source>
        <dbReference type="Proteomes" id="UP000050509"/>
    </source>
</evidence>
<organism evidence="2 3">
    <name type="scientific">Kouleothrix aurantiaca</name>
    <dbReference type="NCBI Taxonomy" id="186479"/>
    <lineage>
        <taxon>Bacteria</taxon>
        <taxon>Bacillati</taxon>
        <taxon>Chloroflexota</taxon>
        <taxon>Chloroflexia</taxon>
        <taxon>Chloroflexales</taxon>
        <taxon>Roseiflexineae</taxon>
        <taxon>Roseiflexaceae</taxon>
        <taxon>Kouleothrix</taxon>
    </lineage>
</organism>
<feature type="transmembrane region" description="Helical" evidence="1">
    <location>
        <begin position="45"/>
        <end position="70"/>
    </location>
</feature>
<feature type="transmembrane region" description="Helical" evidence="1">
    <location>
        <begin position="128"/>
        <end position="150"/>
    </location>
</feature>
<proteinExistence type="predicted"/>
<feature type="transmembrane region" description="Helical" evidence="1">
    <location>
        <begin position="21"/>
        <end position="39"/>
    </location>
</feature>
<keyword evidence="1" id="KW-0472">Membrane</keyword>
<evidence type="ECO:0000313" key="2">
    <source>
        <dbReference type="EMBL" id="KPV49196.1"/>
    </source>
</evidence>
<name>A0A0P9F9Q6_9CHLR</name>
<sequence length="151" mass="16138">MNIAQSHTTQRPAFRWRLAQPLALALSGALGAISGVAFGRGSLGFAWMMFLFGFVWVLIISVALGMWLAVRARLARADWRAGLHIGLASAFPPATVYMAVVALLTAHIPLTNVVFPNGGHALSRPDIALHFPILYCCSLIVSLLSGPLFAA</sequence>
<protein>
    <submittedName>
        <fullName evidence="2">Uncharacterized protein</fullName>
    </submittedName>
</protein>
<keyword evidence="1" id="KW-1133">Transmembrane helix</keyword>